<dbReference type="RefSeq" id="WP_025208434.1">
    <property type="nucleotide sequence ID" value="NZ_CP006932.1"/>
</dbReference>
<dbReference type="PATRIC" id="fig|1427984.3.peg.14"/>
<evidence type="ECO:0000256" key="1">
    <source>
        <dbReference type="ARBA" id="ARBA00004676"/>
    </source>
</evidence>
<accession>W8GIR7</accession>
<dbReference type="InterPro" id="IPR000836">
    <property type="entry name" value="PRTase_dom"/>
</dbReference>
<gene>
    <name evidence="6" type="primary">hpt</name>
    <name evidence="6" type="ORF">X271_00014</name>
</gene>
<dbReference type="OrthoDB" id="9802824at2"/>
<dbReference type="GO" id="GO:0006178">
    <property type="term" value="P:guanine salvage"/>
    <property type="evidence" value="ECO:0007669"/>
    <property type="project" value="TreeGrafter"/>
</dbReference>
<dbReference type="GO" id="GO:0046100">
    <property type="term" value="P:hypoxanthine metabolic process"/>
    <property type="evidence" value="ECO:0007669"/>
    <property type="project" value="TreeGrafter"/>
</dbReference>
<dbReference type="GO" id="GO:0052657">
    <property type="term" value="F:guanine phosphoribosyltransferase activity"/>
    <property type="evidence" value="ECO:0007669"/>
    <property type="project" value="RHEA"/>
</dbReference>
<evidence type="ECO:0000256" key="4">
    <source>
        <dbReference type="ARBA" id="ARBA00049402"/>
    </source>
</evidence>
<dbReference type="GO" id="GO:0032264">
    <property type="term" value="P:IMP salvage"/>
    <property type="evidence" value="ECO:0007669"/>
    <property type="project" value="TreeGrafter"/>
</dbReference>
<dbReference type="AlphaFoldDB" id="W8GIR7"/>
<comment type="pathway">
    <text evidence="1">Purine metabolism; GMP biosynthesis via salvage pathway; GMP from guanine: step 1/1.</text>
</comment>
<dbReference type="Gene3D" id="3.40.50.2020">
    <property type="match status" value="1"/>
</dbReference>
<dbReference type="GO" id="GO:0005829">
    <property type="term" value="C:cytosol"/>
    <property type="evidence" value="ECO:0007669"/>
    <property type="project" value="TreeGrafter"/>
</dbReference>
<dbReference type="eggNOG" id="COG0634">
    <property type="taxonomic scope" value="Bacteria"/>
</dbReference>
<evidence type="ECO:0000313" key="7">
    <source>
        <dbReference type="Proteomes" id="UP000019450"/>
    </source>
</evidence>
<keyword evidence="7" id="KW-1185">Reference proteome</keyword>
<feature type="domain" description="Phosphoribosyltransferase" evidence="5">
    <location>
        <begin position="11"/>
        <end position="163"/>
    </location>
</feature>
<organism evidence="6 7">
    <name type="scientific">Candidatus Hepatoplasma crinochetorum Av</name>
    <dbReference type="NCBI Taxonomy" id="1427984"/>
    <lineage>
        <taxon>Bacteria</taxon>
        <taxon>Bacillati</taxon>
        <taxon>Mycoplasmatota</taxon>
        <taxon>Mollicutes</taxon>
        <taxon>Candidatus Hepatoplasmataceae</taxon>
        <taxon>Candidatus Hepatoplasma</taxon>
    </lineage>
</organism>
<dbReference type="EMBL" id="CP006932">
    <property type="protein sequence ID" value="AHK22137.1"/>
    <property type="molecule type" value="Genomic_DNA"/>
</dbReference>
<dbReference type="SUPFAM" id="SSF53271">
    <property type="entry name" value="PRTase-like"/>
    <property type="match status" value="1"/>
</dbReference>
<dbReference type="Pfam" id="PF00156">
    <property type="entry name" value="Pribosyltran"/>
    <property type="match status" value="1"/>
</dbReference>
<dbReference type="PANTHER" id="PTHR43340">
    <property type="entry name" value="HYPOXANTHINE-GUANINE PHOSPHORIBOSYLTRANSFERASE"/>
    <property type="match status" value="1"/>
</dbReference>
<protein>
    <recommendedName>
        <fullName evidence="2">Hypoxanthine-guanine phosphoribosyltransferase</fullName>
    </recommendedName>
</protein>
<evidence type="ECO:0000256" key="3">
    <source>
        <dbReference type="ARBA" id="ARBA00048811"/>
    </source>
</evidence>
<dbReference type="KEGG" id="hcr:X271_00014"/>
<dbReference type="GO" id="GO:0032263">
    <property type="term" value="P:GMP salvage"/>
    <property type="evidence" value="ECO:0007669"/>
    <property type="project" value="TreeGrafter"/>
</dbReference>
<dbReference type="GO" id="GO:0004422">
    <property type="term" value="F:hypoxanthine phosphoribosyltransferase activity"/>
    <property type="evidence" value="ECO:0007669"/>
    <property type="project" value="TreeGrafter"/>
</dbReference>
<keyword evidence="6" id="KW-0328">Glycosyltransferase</keyword>
<proteinExistence type="predicted"/>
<keyword evidence="6" id="KW-0808">Transferase</keyword>
<dbReference type="InterPro" id="IPR029057">
    <property type="entry name" value="PRTase-like"/>
</dbReference>
<dbReference type="Proteomes" id="UP000019450">
    <property type="component" value="Chromosome"/>
</dbReference>
<evidence type="ECO:0000256" key="2">
    <source>
        <dbReference type="ARBA" id="ARBA00022099"/>
    </source>
</evidence>
<comment type="catalytic activity">
    <reaction evidence="4">
        <text>IMP + diphosphate = hypoxanthine + 5-phospho-alpha-D-ribose 1-diphosphate</text>
        <dbReference type="Rhea" id="RHEA:17973"/>
        <dbReference type="ChEBI" id="CHEBI:17368"/>
        <dbReference type="ChEBI" id="CHEBI:33019"/>
        <dbReference type="ChEBI" id="CHEBI:58017"/>
        <dbReference type="ChEBI" id="CHEBI:58053"/>
        <dbReference type="EC" id="2.4.2.8"/>
    </reaction>
    <physiologicalReaction direction="right-to-left" evidence="4">
        <dbReference type="Rhea" id="RHEA:17975"/>
    </physiologicalReaction>
</comment>
<dbReference type="InterPro" id="IPR050408">
    <property type="entry name" value="HGPRT"/>
</dbReference>
<dbReference type="STRING" id="1427984.X271_00014"/>
<dbReference type="PANTHER" id="PTHR43340:SF1">
    <property type="entry name" value="HYPOXANTHINE PHOSPHORIBOSYLTRANSFERASE"/>
    <property type="match status" value="1"/>
</dbReference>
<comment type="catalytic activity">
    <reaction evidence="3">
        <text>GMP + diphosphate = guanine + 5-phospho-alpha-D-ribose 1-diphosphate</text>
        <dbReference type="Rhea" id="RHEA:25424"/>
        <dbReference type="ChEBI" id="CHEBI:16235"/>
        <dbReference type="ChEBI" id="CHEBI:33019"/>
        <dbReference type="ChEBI" id="CHEBI:58017"/>
        <dbReference type="ChEBI" id="CHEBI:58115"/>
        <dbReference type="EC" id="2.4.2.8"/>
    </reaction>
    <physiologicalReaction direction="right-to-left" evidence="3">
        <dbReference type="Rhea" id="RHEA:25426"/>
    </physiologicalReaction>
</comment>
<name>W8GIR7_9MOLU</name>
<evidence type="ECO:0000313" key="6">
    <source>
        <dbReference type="EMBL" id="AHK22137.1"/>
    </source>
</evidence>
<dbReference type="HOGENOM" id="CLU_073615_0_0_14"/>
<dbReference type="GO" id="GO:0000287">
    <property type="term" value="F:magnesium ion binding"/>
    <property type="evidence" value="ECO:0007669"/>
    <property type="project" value="TreeGrafter"/>
</dbReference>
<reference evidence="6 7" key="1">
    <citation type="journal article" date="2014" name="Genome Biol. Evol.">
        <title>Phylogenomics of "Candidatus Hepatoplasma crinochetorum," a Lineage of Mollicutes Associated with Noninsect Arthropods.</title>
        <authorList>
            <person name="Leclercq S."/>
            <person name="Dittmer J."/>
            <person name="Bouchon D."/>
            <person name="Cordaux R."/>
        </authorList>
    </citation>
    <scope>NUCLEOTIDE SEQUENCE [LARGE SCALE GENOMIC DNA]</scope>
    <source>
        <strain evidence="6 7">Av</strain>
    </source>
</reference>
<sequence>MGTENNYLLKTIKTDQEINKAVSNLAKILNNRFNNEKVVFIIIMKGGLYLGLDLARKCKFDIAFDFIYSNSYYLNKKLNKPKITYKKTIDLKNENIIIIDDLIDSGETIFKIIKILKKQKPLSISVIALYNKRRNNEFLKDIKKYICFSEIPPGFLLGYGLDYDEKYRNLNYLGIIKSNNIKE</sequence>
<evidence type="ECO:0000259" key="5">
    <source>
        <dbReference type="Pfam" id="PF00156"/>
    </source>
</evidence>